<dbReference type="STRING" id="1166340.SAMN05192583_2067"/>
<keyword evidence="1" id="KW-0472">Membrane</keyword>
<gene>
    <name evidence="2" type="ORF">SAMN05192583_2067</name>
</gene>
<sequence>MSSDTQTEPTNECLDALRLKAPGAFDHRVTERGIVGRHRRVQAIRHLFAQRQLTVLICAATLLLKLLVPTGYMIATDHGRIAMTVCSGMAPAEDAASMHGGMPDHDRPRGHDKPDMPCAFAGLSAAALDAVDPIQLVAFLAFVMAIALHGAPLPAPVGRTHLRPPLRGPPATH</sequence>
<keyword evidence="1" id="KW-1133">Transmembrane helix</keyword>
<protein>
    <recommendedName>
        <fullName evidence="4">DUF2946 domain-containing protein</fullName>
    </recommendedName>
</protein>
<accession>A0A1H8DV36</accession>
<feature type="transmembrane region" description="Helical" evidence="1">
    <location>
        <begin position="134"/>
        <end position="153"/>
    </location>
</feature>
<dbReference type="EMBL" id="FOCF01000004">
    <property type="protein sequence ID" value="SEN11035.1"/>
    <property type="molecule type" value="Genomic_DNA"/>
</dbReference>
<reference evidence="3" key="1">
    <citation type="submission" date="2016-10" db="EMBL/GenBank/DDBJ databases">
        <authorList>
            <person name="Varghese N."/>
            <person name="Submissions S."/>
        </authorList>
    </citation>
    <scope>NUCLEOTIDE SEQUENCE [LARGE SCALE GENOMIC DNA]</scope>
    <source>
        <strain evidence="3">S6-262</strain>
    </source>
</reference>
<name>A0A1H8DV36_9SPHN</name>
<organism evidence="2 3">
    <name type="scientific">Sphingomonas gellani</name>
    <dbReference type="NCBI Taxonomy" id="1166340"/>
    <lineage>
        <taxon>Bacteria</taxon>
        <taxon>Pseudomonadati</taxon>
        <taxon>Pseudomonadota</taxon>
        <taxon>Alphaproteobacteria</taxon>
        <taxon>Sphingomonadales</taxon>
        <taxon>Sphingomonadaceae</taxon>
        <taxon>Sphingomonas</taxon>
    </lineage>
</organism>
<evidence type="ECO:0000256" key="1">
    <source>
        <dbReference type="SAM" id="Phobius"/>
    </source>
</evidence>
<dbReference type="AlphaFoldDB" id="A0A1H8DV36"/>
<feature type="transmembrane region" description="Helical" evidence="1">
    <location>
        <begin position="53"/>
        <end position="75"/>
    </location>
</feature>
<evidence type="ECO:0008006" key="4">
    <source>
        <dbReference type="Google" id="ProtNLM"/>
    </source>
</evidence>
<proteinExistence type="predicted"/>
<evidence type="ECO:0000313" key="2">
    <source>
        <dbReference type="EMBL" id="SEN11035.1"/>
    </source>
</evidence>
<dbReference type="Proteomes" id="UP000199206">
    <property type="component" value="Unassembled WGS sequence"/>
</dbReference>
<keyword evidence="3" id="KW-1185">Reference proteome</keyword>
<evidence type="ECO:0000313" key="3">
    <source>
        <dbReference type="Proteomes" id="UP000199206"/>
    </source>
</evidence>
<keyword evidence="1" id="KW-0812">Transmembrane</keyword>